<proteinExistence type="predicted"/>
<dbReference type="EMBL" id="PIEU01000006">
    <property type="protein sequence ID" value="PZL77414.1"/>
    <property type="molecule type" value="Genomic_DNA"/>
</dbReference>
<accession>A0A2W3ZTA2</accession>
<feature type="non-terminal residue" evidence="2">
    <location>
        <position position="139"/>
    </location>
</feature>
<keyword evidence="3" id="KW-1185">Reference proteome</keyword>
<evidence type="ECO:0000256" key="1">
    <source>
        <dbReference type="SAM" id="MobiDB-lite"/>
    </source>
</evidence>
<evidence type="ECO:0000313" key="2">
    <source>
        <dbReference type="EMBL" id="PZL77414.1"/>
    </source>
</evidence>
<name>A0A2W3ZTA2_9ENTE</name>
<comment type="caution">
    <text evidence="2">The sequence shown here is derived from an EMBL/GenBank/DDBJ whole genome shotgun (WGS) entry which is preliminary data.</text>
</comment>
<evidence type="ECO:0000313" key="3">
    <source>
        <dbReference type="Proteomes" id="UP000249828"/>
    </source>
</evidence>
<organism evidence="2 3">
    <name type="scientific">Enterococcus plantarum</name>
    <dbReference type="NCBI Taxonomy" id="1077675"/>
    <lineage>
        <taxon>Bacteria</taxon>
        <taxon>Bacillati</taxon>
        <taxon>Bacillota</taxon>
        <taxon>Bacilli</taxon>
        <taxon>Lactobacillales</taxon>
        <taxon>Enterococcaceae</taxon>
        <taxon>Enterococcus</taxon>
    </lineage>
</organism>
<reference evidence="2 3" key="1">
    <citation type="submission" date="2017-11" db="EMBL/GenBank/DDBJ databases">
        <title>Draft genome sequence of Enterococcus plantarum TRW2 strain isolated from lettuce.</title>
        <authorList>
            <person name="Kim E.B."/>
            <person name="Marco M.L."/>
            <person name="Williams T.R."/>
            <person name="You I.H."/>
        </authorList>
    </citation>
    <scope>NUCLEOTIDE SEQUENCE [LARGE SCALE GENOMIC DNA]</scope>
    <source>
        <strain evidence="2 3">TRW2</strain>
    </source>
</reference>
<feature type="compositionally biased region" description="Polar residues" evidence="1">
    <location>
        <begin position="121"/>
        <end position="139"/>
    </location>
</feature>
<gene>
    <name evidence="2" type="ORF">CI088_01665</name>
</gene>
<feature type="region of interest" description="Disordered" evidence="1">
    <location>
        <begin position="116"/>
        <end position="139"/>
    </location>
</feature>
<sequence>MANFTDEQRVEIAKQEYKDLKINKKVTINNNDTTIGYVSKVVNNKETGEQAFIITDGNPKVQKPSEVNNVTVLYQGSTSPEKIGSQAGEVKRDWWDNNKQILNNIEKSYKKPNTIFDPTKQMKSSAKTLNSAMDKYSNA</sequence>
<dbReference type="Proteomes" id="UP000249828">
    <property type="component" value="Unassembled WGS sequence"/>
</dbReference>
<dbReference type="AlphaFoldDB" id="A0A2W3ZTA2"/>
<protein>
    <submittedName>
        <fullName evidence="2">Uncharacterized protein</fullName>
    </submittedName>
</protein>